<protein>
    <submittedName>
        <fullName evidence="1">Uncharacterized protein</fullName>
    </submittedName>
</protein>
<organism evidence="1 2">
    <name type="scientific">Helicobacter heilmannii</name>
    <dbReference type="NCBI Taxonomy" id="35817"/>
    <lineage>
        <taxon>Bacteria</taxon>
        <taxon>Pseudomonadati</taxon>
        <taxon>Campylobacterota</taxon>
        <taxon>Epsilonproteobacteria</taxon>
        <taxon>Campylobacterales</taxon>
        <taxon>Helicobacteraceae</taxon>
        <taxon>Helicobacter</taxon>
    </lineage>
</organism>
<dbReference type="AlphaFoldDB" id="A0A0K2XHM7"/>
<sequence>MAFVLAFGVYLYLLKVLVWQQGKQVRVIVAINLFYKPF</sequence>
<evidence type="ECO:0000313" key="1">
    <source>
        <dbReference type="EMBL" id="CRI35070.1"/>
    </source>
</evidence>
<dbReference type="EMBL" id="CDMK01000003">
    <property type="protein sequence ID" value="CRI35070.1"/>
    <property type="molecule type" value="Genomic_DNA"/>
</dbReference>
<gene>
    <name evidence="1" type="ORF">HHE01_00680</name>
</gene>
<dbReference type="Proteomes" id="UP000046090">
    <property type="component" value="Unassembled WGS sequence"/>
</dbReference>
<proteinExistence type="predicted"/>
<name>A0A0K2XHM7_HELHE</name>
<accession>A0A0K2XHM7</accession>
<keyword evidence="2" id="KW-1185">Reference proteome</keyword>
<reference evidence="2" key="1">
    <citation type="submission" date="2014-12" db="EMBL/GenBank/DDBJ databases">
        <authorList>
            <person name="Smet A."/>
        </authorList>
    </citation>
    <scope>NUCLEOTIDE SEQUENCE [LARGE SCALE GENOMIC DNA]</scope>
</reference>
<evidence type="ECO:0000313" key="2">
    <source>
        <dbReference type="Proteomes" id="UP000046090"/>
    </source>
</evidence>